<dbReference type="PANTHER" id="PTHR11214">
    <property type="entry name" value="BETA-1,3-N-ACETYLGLUCOSAMINYLTRANSFERASE"/>
    <property type="match status" value="1"/>
</dbReference>
<dbReference type="InParanoid" id="A0A6P7WZZ9"/>
<dbReference type="OrthoDB" id="5957813at2759"/>
<evidence type="ECO:0000256" key="10">
    <source>
        <dbReference type="ARBA" id="ARBA00023098"/>
    </source>
</evidence>
<keyword evidence="11 13" id="KW-0472">Membrane</keyword>
<comment type="pathway">
    <text evidence="2">Protein modification; protein glycosylation.</text>
</comment>
<evidence type="ECO:0000256" key="1">
    <source>
        <dbReference type="ARBA" id="ARBA00004323"/>
    </source>
</evidence>
<evidence type="ECO:0000256" key="6">
    <source>
        <dbReference type="ARBA" id="ARBA00022692"/>
    </source>
</evidence>
<dbReference type="Pfam" id="PF01762">
    <property type="entry name" value="Galactosyl_T"/>
    <property type="match status" value="1"/>
</dbReference>
<evidence type="ECO:0000256" key="3">
    <source>
        <dbReference type="ARBA" id="ARBA00008661"/>
    </source>
</evidence>
<keyword evidence="5" id="KW-0808">Transferase</keyword>
<dbReference type="GO" id="GO:0006493">
    <property type="term" value="P:protein O-linked glycosylation"/>
    <property type="evidence" value="ECO:0007669"/>
    <property type="project" value="TreeGrafter"/>
</dbReference>
<dbReference type="PANTHER" id="PTHR11214:SF387">
    <property type="entry name" value="HEXOSYLTRANSFERASE"/>
    <property type="match status" value="1"/>
</dbReference>
<dbReference type="Proteomes" id="UP000515156">
    <property type="component" value="Chromosome 14"/>
</dbReference>
<name>A0A6P7WZZ9_9AMPH</name>
<dbReference type="InterPro" id="IPR002659">
    <property type="entry name" value="Glyco_trans_31"/>
</dbReference>
<dbReference type="GO" id="GO:0016262">
    <property type="term" value="F:protein N-acetylglucosaminyltransferase activity"/>
    <property type="evidence" value="ECO:0007669"/>
    <property type="project" value="TreeGrafter"/>
</dbReference>
<sequence>MLERKQALMICLIIATVFYIVYQKTMNYDIFGLPIPKPHPLAFHRESVDLSDKLFTYQLNLSYFEKEFPALQSYNCTLLIDKKDFCHSANTKPLFILSIKSYPASFNRRAALRKTWAKEKEISRYLMKPLFLIAASPSQKQMNLVADEDKAFKDILLWDFMESHHNLSLKERCFLEWLFDNCQKAEFIFKGDDDGFVNPKALVKHVRNTANASQILHGALQRYSTVMRSGKYRVSNSIFPYQKYPSFLSGGGFIFPGGHIPALYAVSMRLPVFPLDDVYFGFLSLAAGLTFRHDKKFYVFGMEDKTCLYKEALFVHGITTEKLLQVWRDFQEKKC</sequence>
<keyword evidence="12" id="KW-0325">Glycoprotein</keyword>
<dbReference type="GO" id="GO:0000139">
    <property type="term" value="C:Golgi membrane"/>
    <property type="evidence" value="ECO:0007669"/>
    <property type="project" value="UniProtKB-SubCell"/>
</dbReference>
<accession>A0A6P7WZZ9</accession>
<evidence type="ECO:0000256" key="4">
    <source>
        <dbReference type="ARBA" id="ARBA00022676"/>
    </source>
</evidence>
<dbReference type="EC" id="2.4.1.-" evidence="13"/>
<comment type="similarity">
    <text evidence="3 13">Belongs to the glycosyltransferase 31 family.</text>
</comment>
<evidence type="ECO:0000313" key="14">
    <source>
        <dbReference type="Proteomes" id="UP000515156"/>
    </source>
</evidence>
<evidence type="ECO:0000313" key="15">
    <source>
        <dbReference type="RefSeq" id="XP_030043850.1"/>
    </source>
</evidence>
<keyword evidence="10" id="KW-0443">Lipid metabolism</keyword>
<dbReference type="FunFam" id="3.90.550.50:FF:000001">
    <property type="entry name" value="Hexosyltransferase"/>
    <property type="match status" value="1"/>
</dbReference>
<keyword evidence="7 13" id="KW-0735">Signal-anchor</keyword>
<comment type="subcellular location">
    <subcellularLocation>
        <location evidence="1 13">Golgi apparatus membrane</location>
        <topology evidence="1 13">Single-pass type II membrane protein</topology>
    </subcellularLocation>
</comment>
<dbReference type="AlphaFoldDB" id="A0A6P7WZZ9"/>
<reference evidence="15" key="1">
    <citation type="submission" date="2025-08" db="UniProtKB">
        <authorList>
            <consortium name="RefSeq"/>
        </authorList>
    </citation>
    <scope>IDENTIFICATION</scope>
</reference>
<protein>
    <recommendedName>
        <fullName evidence="13">Hexosyltransferase</fullName>
        <ecNumber evidence="13">2.4.1.-</ecNumber>
    </recommendedName>
</protein>
<evidence type="ECO:0000256" key="2">
    <source>
        <dbReference type="ARBA" id="ARBA00004922"/>
    </source>
</evidence>
<dbReference type="KEGG" id="muo:115458138"/>
<evidence type="ECO:0000256" key="13">
    <source>
        <dbReference type="RuleBase" id="RU363063"/>
    </source>
</evidence>
<evidence type="ECO:0000256" key="5">
    <source>
        <dbReference type="ARBA" id="ARBA00022679"/>
    </source>
</evidence>
<dbReference type="Gene3D" id="3.90.550.50">
    <property type="match status" value="1"/>
</dbReference>
<dbReference type="GO" id="GO:0006629">
    <property type="term" value="P:lipid metabolic process"/>
    <property type="evidence" value="ECO:0007669"/>
    <property type="project" value="UniProtKB-KW"/>
</dbReference>
<gene>
    <name evidence="15" type="primary">LOC115458138</name>
</gene>
<keyword evidence="9 13" id="KW-0333">Golgi apparatus</keyword>
<evidence type="ECO:0000256" key="7">
    <source>
        <dbReference type="ARBA" id="ARBA00022968"/>
    </source>
</evidence>
<keyword evidence="6 13" id="KW-0812">Transmembrane</keyword>
<keyword evidence="14" id="KW-1185">Reference proteome</keyword>
<evidence type="ECO:0000256" key="8">
    <source>
        <dbReference type="ARBA" id="ARBA00022989"/>
    </source>
</evidence>
<evidence type="ECO:0000256" key="12">
    <source>
        <dbReference type="ARBA" id="ARBA00023180"/>
    </source>
</evidence>
<keyword evidence="8 13" id="KW-1133">Transmembrane helix</keyword>
<keyword evidence="4 13" id="KW-0328">Glycosyltransferase</keyword>
<proteinExistence type="inferred from homology"/>
<dbReference type="RefSeq" id="XP_030043850.1">
    <property type="nucleotide sequence ID" value="XM_030187990.1"/>
</dbReference>
<dbReference type="GeneID" id="115458138"/>
<organism evidence="14 15">
    <name type="scientific">Microcaecilia unicolor</name>
    <dbReference type="NCBI Taxonomy" id="1415580"/>
    <lineage>
        <taxon>Eukaryota</taxon>
        <taxon>Metazoa</taxon>
        <taxon>Chordata</taxon>
        <taxon>Craniata</taxon>
        <taxon>Vertebrata</taxon>
        <taxon>Euteleostomi</taxon>
        <taxon>Amphibia</taxon>
        <taxon>Gymnophiona</taxon>
        <taxon>Siphonopidae</taxon>
        <taxon>Microcaecilia</taxon>
    </lineage>
</organism>
<dbReference type="GO" id="GO:0030311">
    <property type="term" value="P:poly-N-acetyllactosamine biosynthetic process"/>
    <property type="evidence" value="ECO:0007669"/>
    <property type="project" value="TreeGrafter"/>
</dbReference>
<feature type="transmembrane region" description="Helical" evidence="13">
    <location>
        <begin position="6"/>
        <end position="22"/>
    </location>
</feature>
<evidence type="ECO:0000256" key="11">
    <source>
        <dbReference type="ARBA" id="ARBA00023136"/>
    </source>
</evidence>
<evidence type="ECO:0000256" key="9">
    <source>
        <dbReference type="ARBA" id="ARBA00023034"/>
    </source>
</evidence>